<dbReference type="KEGG" id="plon:Pla110_11460"/>
<dbReference type="Proteomes" id="UP000317178">
    <property type="component" value="Chromosome"/>
</dbReference>
<dbReference type="EMBL" id="CP036281">
    <property type="protein sequence ID" value="QDU79436.1"/>
    <property type="molecule type" value="Genomic_DNA"/>
</dbReference>
<gene>
    <name evidence="1" type="ORF">Pla110_11460</name>
</gene>
<evidence type="ECO:0000313" key="2">
    <source>
        <dbReference type="Proteomes" id="UP000317178"/>
    </source>
</evidence>
<sequence>METHQNIQQTVNELDLLNAKDSIERLRVHFQNEGSVIFDSCYRRLISQRDKYDEMTVAILISLCSEIDREELFNRLYENWGDFDVYKKTNIRLCARDANGLTVTEWLLIYDHPESQQHDRRGIFGDLLAGGNRDEFQPYLQRYAKRLKMESQNDVDYLEWLNYVAKQYGIEL</sequence>
<accession>A0A518CJM8</accession>
<dbReference type="RefSeq" id="WP_144994038.1">
    <property type="nucleotide sequence ID" value="NZ_CP036281.1"/>
</dbReference>
<name>A0A518CJM8_9PLAN</name>
<reference evidence="1 2" key="1">
    <citation type="submission" date="2019-02" db="EMBL/GenBank/DDBJ databases">
        <title>Deep-cultivation of Planctomycetes and their phenomic and genomic characterization uncovers novel biology.</title>
        <authorList>
            <person name="Wiegand S."/>
            <person name="Jogler M."/>
            <person name="Boedeker C."/>
            <person name="Pinto D."/>
            <person name="Vollmers J."/>
            <person name="Rivas-Marin E."/>
            <person name="Kohn T."/>
            <person name="Peeters S.H."/>
            <person name="Heuer A."/>
            <person name="Rast P."/>
            <person name="Oberbeckmann S."/>
            <person name="Bunk B."/>
            <person name="Jeske O."/>
            <person name="Meyerdierks A."/>
            <person name="Storesund J.E."/>
            <person name="Kallscheuer N."/>
            <person name="Luecker S."/>
            <person name="Lage O.M."/>
            <person name="Pohl T."/>
            <person name="Merkel B.J."/>
            <person name="Hornburger P."/>
            <person name="Mueller R.-W."/>
            <person name="Bruemmer F."/>
            <person name="Labrenz M."/>
            <person name="Spormann A.M."/>
            <person name="Op den Camp H."/>
            <person name="Overmann J."/>
            <person name="Amann R."/>
            <person name="Jetten M.S.M."/>
            <person name="Mascher T."/>
            <person name="Medema M.H."/>
            <person name="Devos D.P."/>
            <person name="Kaster A.-K."/>
            <person name="Ovreas L."/>
            <person name="Rohde M."/>
            <person name="Galperin M.Y."/>
            <person name="Jogler C."/>
        </authorList>
    </citation>
    <scope>NUCLEOTIDE SEQUENCE [LARGE SCALE GENOMIC DNA]</scope>
    <source>
        <strain evidence="1 2">Pla110</strain>
    </source>
</reference>
<evidence type="ECO:0000313" key="1">
    <source>
        <dbReference type="EMBL" id="QDU79436.1"/>
    </source>
</evidence>
<proteinExistence type="predicted"/>
<protein>
    <submittedName>
        <fullName evidence="1">Uncharacterized protein</fullName>
    </submittedName>
</protein>
<organism evidence="1 2">
    <name type="scientific">Polystyrenella longa</name>
    <dbReference type="NCBI Taxonomy" id="2528007"/>
    <lineage>
        <taxon>Bacteria</taxon>
        <taxon>Pseudomonadati</taxon>
        <taxon>Planctomycetota</taxon>
        <taxon>Planctomycetia</taxon>
        <taxon>Planctomycetales</taxon>
        <taxon>Planctomycetaceae</taxon>
        <taxon>Polystyrenella</taxon>
    </lineage>
</organism>
<dbReference type="AlphaFoldDB" id="A0A518CJM8"/>
<keyword evidence="2" id="KW-1185">Reference proteome</keyword>